<organism evidence="2">
    <name type="scientific">marine sediment metagenome</name>
    <dbReference type="NCBI Taxonomy" id="412755"/>
    <lineage>
        <taxon>unclassified sequences</taxon>
        <taxon>metagenomes</taxon>
        <taxon>ecological metagenomes</taxon>
    </lineage>
</organism>
<dbReference type="PANTHER" id="PTHR43000">
    <property type="entry name" value="DTDP-D-GLUCOSE 4,6-DEHYDRATASE-RELATED"/>
    <property type="match status" value="1"/>
</dbReference>
<feature type="non-terminal residue" evidence="2">
    <location>
        <position position="184"/>
    </location>
</feature>
<dbReference type="InterPro" id="IPR036291">
    <property type="entry name" value="NAD(P)-bd_dom_sf"/>
</dbReference>
<feature type="domain" description="NAD(P)-binding" evidence="1">
    <location>
        <begin position="15"/>
        <end position="177"/>
    </location>
</feature>
<proteinExistence type="predicted"/>
<reference evidence="2" key="1">
    <citation type="journal article" date="2014" name="Front. Microbiol.">
        <title>High frequency of phylogenetically diverse reductive dehalogenase-homologous genes in deep subseafloor sedimentary metagenomes.</title>
        <authorList>
            <person name="Kawai M."/>
            <person name="Futagami T."/>
            <person name="Toyoda A."/>
            <person name="Takaki Y."/>
            <person name="Nishi S."/>
            <person name="Hori S."/>
            <person name="Arai W."/>
            <person name="Tsubouchi T."/>
            <person name="Morono Y."/>
            <person name="Uchiyama I."/>
            <person name="Ito T."/>
            <person name="Fujiyama A."/>
            <person name="Inagaki F."/>
            <person name="Takami H."/>
        </authorList>
    </citation>
    <scope>NUCLEOTIDE SEQUENCE</scope>
    <source>
        <strain evidence="2">Expedition CK06-06</strain>
    </source>
</reference>
<dbReference type="EMBL" id="BARV01004519">
    <property type="protein sequence ID" value="GAI18222.1"/>
    <property type="molecule type" value="Genomic_DNA"/>
</dbReference>
<gene>
    <name evidence="2" type="ORF">S06H3_09980</name>
</gene>
<dbReference type="AlphaFoldDB" id="X1LFX2"/>
<dbReference type="InterPro" id="IPR016040">
    <property type="entry name" value="NAD(P)-bd_dom"/>
</dbReference>
<accession>X1LFX2</accession>
<dbReference type="SUPFAM" id="SSF51735">
    <property type="entry name" value="NAD(P)-binding Rossmann-fold domains"/>
    <property type="match status" value="1"/>
</dbReference>
<comment type="caution">
    <text evidence="2">The sequence shown here is derived from an EMBL/GenBank/DDBJ whole genome shotgun (WGS) entry which is preliminary data.</text>
</comment>
<dbReference type="InterPro" id="IPR013445">
    <property type="entry name" value="CDP_4_6_deHydtase"/>
</dbReference>
<name>X1LFX2_9ZZZZ</name>
<dbReference type="Gene3D" id="3.40.50.720">
    <property type="entry name" value="NAD(P)-binding Rossmann-like Domain"/>
    <property type="match status" value="1"/>
</dbReference>
<dbReference type="NCBIfam" id="TIGR02622">
    <property type="entry name" value="CDP_4_6_dhtase"/>
    <property type="match status" value="1"/>
</dbReference>
<protein>
    <recommendedName>
        <fullName evidence="1">NAD(P)-binding domain-containing protein</fullName>
    </recommendedName>
</protein>
<evidence type="ECO:0000313" key="2">
    <source>
        <dbReference type="EMBL" id="GAI18222.1"/>
    </source>
</evidence>
<dbReference type="Pfam" id="PF16363">
    <property type="entry name" value="GDP_Man_Dehyd"/>
    <property type="match status" value="1"/>
</dbReference>
<evidence type="ECO:0000259" key="1">
    <source>
        <dbReference type="Pfam" id="PF16363"/>
    </source>
</evidence>
<sequence length="184" mass="21204">MDGYFREIYGNRSVLITGHTGFKGSWLSLWLAELGTKVVGYSLEPSTEPNLFEAINLKDKVIHIIGDVRDEKHLLSVFEKYQPEFVFHLAAQPLVRSSYKEPKLTYETNIMGTVNLLEAVRKTESMRVCVIITSDKCYENKEWIYGYREIDPMGGYDPYSSSKGCAELVINAYRRSFFNRKDYG</sequence>